<keyword evidence="1" id="KW-0677">Repeat</keyword>
<dbReference type="Pfam" id="PF12796">
    <property type="entry name" value="Ank_2"/>
    <property type="match status" value="4"/>
</dbReference>
<evidence type="ECO:0000259" key="5">
    <source>
        <dbReference type="Pfam" id="PF06985"/>
    </source>
</evidence>
<accession>A0A0D2GH76</accession>
<dbReference type="Pfam" id="PF22939">
    <property type="entry name" value="WHD_GPIID"/>
    <property type="match status" value="1"/>
</dbReference>
<evidence type="ECO:0000256" key="4">
    <source>
        <dbReference type="SAM" id="MobiDB-lite"/>
    </source>
</evidence>
<feature type="repeat" description="ANK" evidence="3">
    <location>
        <begin position="860"/>
        <end position="892"/>
    </location>
</feature>
<dbReference type="InterPro" id="IPR056884">
    <property type="entry name" value="NPHP3-like_N"/>
</dbReference>
<proteinExistence type="predicted"/>
<feature type="repeat" description="ANK" evidence="3">
    <location>
        <begin position="929"/>
        <end position="961"/>
    </location>
</feature>
<reference evidence="8 9" key="1">
    <citation type="submission" date="2015-01" db="EMBL/GenBank/DDBJ databases">
        <title>The Genome Sequence of Capronia semiimmersa CBS27337.</title>
        <authorList>
            <consortium name="The Broad Institute Genomics Platform"/>
            <person name="Cuomo C."/>
            <person name="de Hoog S."/>
            <person name="Gorbushina A."/>
            <person name="Stielow B."/>
            <person name="Teixiera M."/>
            <person name="Abouelleil A."/>
            <person name="Chapman S.B."/>
            <person name="Priest M."/>
            <person name="Young S.K."/>
            <person name="Wortman J."/>
            <person name="Nusbaum C."/>
            <person name="Birren B."/>
        </authorList>
    </citation>
    <scope>NUCLEOTIDE SEQUENCE [LARGE SCALE GENOMIC DNA]</scope>
    <source>
        <strain evidence="8 9">CBS 27337</strain>
    </source>
</reference>
<dbReference type="InterPro" id="IPR002110">
    <property type="entry name" value="Ankyrin_rpt"/>
</dbReference>
<evidence type="ECO:0000256" key="1">
    <source>
        <dbReference type="ARBA" id="ARBA00022737"/>
    </source>
</evidence>
<organism evidence="8 9">
    <name type="scientific">Phialophora macrospora</name>
    <dbReference type="NCBI Taxonomy" id="1851006"/>
    <lineage>
        <taxon>Eukaryota</taxon>
        <taxon>Fungi</taxon>
        <taxon>Dikarya</taxon>
        <taxon>Ascomycota</taxon>
        <taxon>Pezizomycotina</taxon>
        <taxon>Eurotiomycetes</taxon>
        <taxon>Chaetothyriomycetidae</taxon>
        <taxon>Chaetothyriales</taxon>
        <taxon>Herpotrichiellaceae</taxon>
        <taxon>Phialophora</taxon>
    </lineage>
</organism>
<dbReference type="Gene3D" id="3.40.50.300">
    <property type="entry name" value="P-loop containing nucleotide triphosphate hydrolases"/>
    <property type="match status" value="1"/>
</dbReference>
<keyword evidence="9" id="KW-1185">Reference proteome</keyword>
<keyword evidence="2 3" id="KW-0040">ANK repeat</keyword>
<dbReference type="Pfam" id="PF24883">
    <property type="entry name" value="NPHP3_N"/>
    <property type="match status" value="1"/>
</dbReference>
<feature type="repeat" description="ANK" evidence="3">
    <location>
        <begin position="827"/>
        <end position="859"/>
    </location>
</feature>
<feature type="region of interest" description="Disordered" evidence="4">
    <location>
        <begin position="887"/>
        <end position="918"/>
    </location>
</feature>
<dbReference type="PROSITE" id="PS50297">
    <property type="entry name" value="ANK_REP_REGION"/>
    <property type="match status" value="7"/>
</dbReference>
<dbReference type="SMART" id="SM00248">
    <property type="entry name" value="ANK"/>
    <property type="match status" value="12"/>
</dbReference>
<feature type="repeat" description="ANK" evidence="3">
    <location>
        <begin position="1062"/>
        <end position="1095"/>
    </location>
</feature>
<dbReference type="PROSITE" id="PS50088">
    <property type="entry name" value="ANK_REPEAT"/>
    <property type="match status" value="9"/>
</dbReference>
<evidence type="ECO:0000256" key="3">
    <source>
        <dbReference type="PROSITE-ProRule" id="PRU00023"/>
    </source>
</evidence>
<dbReference type="SUPFAM" id="SSF48403">
    <property type="entry name" value="Ankyrin repeat"/>
    <property type="match status" value="2"/>
</dbReference>
<feature type="repeat" description="ANK" evidence="3">
    <location>
        <begin position="962"/>
        <end position="994"/>
    </location>
</feature>
<dbReference type="PANTHER" id="PTHR24198">
    <property type="entry name" value="ANKYRIN REPEAT AND PROTEIN KINASE DOMAIN-CONTAINING PROTEIN"/>
    <property type="match status" value="1"/>
</dbReference>
<dbReference type="InterPro" id="IPR027417">
    <property type="entry name" value="P-loop_NTPase"/>
</dbReference>
<dbReference type="EMBL" id="KN846957">
    <property type="protein sequence ID" value="KIW71604.1"/>
    <property type="molecule type" value="Genomic_DNA"/>
</dbReference>
<dbReference type="Gene3D" id="1.25.40.20">
    <property type="entry name" value="Ankyrin repeat-containing domain"/>
    <property type="match status" value="3"/>
</dbReference>
<dbReference type="Pfam" id="PF06985">
    <property type="entry name" value="HET"/>
    <property type="match status" value="1"/>
</dbReference>
<feature type="region of interest" description="Disordered" evidence="4">
    <location>
        <begin position="1293"/>
        <end position="1321"/>
    </location>
</feature>
<dbReference type="InterPro" id="IPR010730">
    <property type="entry name" value="HET"/>
</dbReference>
<feature type="repeat" description="ANK" evidence="3">
    <location>
        <begin position="727"/>
        <end position="754"/>
    </location>
</feature>
<dbReference type="HOGENOM" id="CLU_231319_0_0_1"/>
<dbReference type="InterPro" id="IPR054471">
    <property type="entry name" value="GPIID_WHD"/>
</dbReference>
<evidence type="ECO:0000313" key="9">
    <source>
        <dbReference type="Proteomes" id="UP000054266"/>
    </source>
</evidence>
<evidence type="ECO:0000313" key="8">
    <source>
        <dbReference type="EMBL" id="KIW71604.1"/>
    </source>
</evidence>
<feature type="repeat" description="ANK" evidence="3">
    <location>
        <begin position="661"/>
        <end position="695"/>
    </location>
</feature>
<evidence type="ECO:0000259" key="7">
    <source>
        <dbReference type="Pfam" id="PF24883"/>
    </source>
</evidence>
<sequence length="2192" mass="245432">MAVRTIRNDPSFHRKLNESLFCAEIAGVDHEHHLIDAGLLQTFDRAKHESQKNRNREPLESSCQWLFNHPIYTDWRRDESSRIIEISGAPGSGKSVLARKILDDDFEGVECVKTYFFFRKGGDEGQDSASTALRTILHQLLSARPHIVETIPSSIYEDQELKHPRMDGLVNLLLRVINGWNSGLLLCVLDGLDECEEHGKDEILDILRTVCDHARSLPRSPSAMLKFLFTSRSHILMEHRLKRAIPTIKLSGQDEAAAINREIDHIVRSRLDDISLEFALDETIKTILLERLLRVPQQTYLWVTLVFEEIRLALQKSRESLAAFVDSLPQTLSDPYELLLQEALDKKEARRLLQTILVAQRPLSVTEIDVVLALESSSTSYGTLSRKGEQYIRSLCGLFITVSEGKLYFIQDTAREFLIKMSGSKDPAEKTFAYRLELQNAHRMLAKMCITHLLFDDFTKDPLNIIWRGDLSEPRKPAYLPWVQKNYILGRMGDLFKHHSQLGDPPLDKKGKRPEQLTSFGNDDGQCSTARLASDYCTNNPLLEYSAVYWHIHVKESNFPSDDETWRDVMQLYTGPTFTTWFSIYWATKPLTELPHFTALTVAMALDQESIAPLLIANGAEIDEEDPFKQRALHWAACNGSYEMVDLLLRHDAYVDPRDSVLRTPLHLAVLKGRDGPRKASLLIRMGAEIDAADVSGLTPLHLVGNDATLARLLIEHHADLEREDVAGRTPLIMAAANNAADVARVLLASGAKLTDAAIYRAGFTGNAQVITLFEEWRDARESQILAERAAVAARAASLLNAAETGDLNELLQSVQNGISLDSCDLNGDSALHLAVRENHIHAIKYLLDAGIHPNLRNLSSLTPLHIAAECGHSEAIRCLLKLDGSKSKTSKPIPDSDPRGSSDLGSQHEPTPPADPYEAADIEARTSTGRTPLFVAAHNGHINAVQVLLDADADINCEEYEGANVLFLPVFEARTEMVKLLLERGANVNGQEREYGFTPLFGAVMRNDLEMARLLLDNGADLHMRSTSKMTQTARAMSDGNEGMVDLLFEYGADITAIDANSRSLLHWAVISDVSEEMISFLLENGIDPHLMDADEKTAADHARQKGSRAIADLIDRASPQVPKDPMQTLVESILKSIDAIQNWMLQQPSPVALKLTSAHPSRVSPTPEDVPEAISILRDTAMTLQGLRLVSTENSQSSGSSEALFDQGRVWPCLLQLLRVLPPKGHQVEPQATDTNKIDTLTMKIIFLLLKADDQLSVSEEGVEEEEEEDEKGRADSFMRNATRSAVERINEQNRARRAQGTEWIPSASTPKSDNTDRSFLPVEPSVVEDIPISSGPGDLYQFKRSVAESREAEKIRSRGNDAYFTRHGYPISVMMNPHDSERTKTEENRIQTTVASQTSVTESRSINELIYEQLPDRTIRVMDLLPGSAADPICVNLRPVSIDNPGTYEALSYTWGGRANLRGISVNGHAFEATENLFAALTRLRNEANMRTLWVDAIAINQSSVDERTQQVRLMTDIYGKADQVLVWLGESKNDTALETLFKVAHERNDYATAKLWLELPEGETPLLLFSDNSHCMQIVTAVLEQFNRRRGVTGPSRALPPTWFKAGADPRFIFLGYKTLPDPCQPSDCLFILPDFDINQVQRSALQSYPTPEEFLIDAAKPALLEISDQKMLEVFDGLTDLLDRPYWQRAWIVQEVIASQKCTLYFSKQDQSIDIDTLGSVYASHQQIGVGVKNFMLEDFSLFDAAKNQEVLNRLCALRSQKFFSNMSNLSTFSRLTSHRKHRGSQTWTFDRLLLSYAGQKATDARDKVFSLIGLLQLFSTNPEEHGWCQRTIDYTLDTRSVYLNAARHLVESHQQRGRDDPKMLSAHVLDDFYKTRDEKSNVARLPTWVPNWESETDQWVVFNTAGVHEIDTLIPYDAHVSGDALLLSGHSVDEVYWVSDEISGADKSMYAEVDIWLKVLENNWGAVYGSDAARFDAFWRTVIVDNAGGTKASDHLTDHFHGQAQVTGWLQHCRDNLSQLRQIWGDKLQDRSRLGPIVHGPDGGGGSRATQTIGSSSRSLRLRQPNHASVTVAEGYRGTPETVAEALLMRMEAVEPPWQYQGARAELSPRHFVISKKGYFGRGSPGVRVGDSITLLAGSAYPWCLRRGEGNQSVIAARAWIHGLMYRHDAYYTDWETKEIAQMALE</sequence>
<feature type="region of interest" description="Disordered" evidence="4">
    <location>
        <begin position="2043"/>
        <end position="2065"/>
    </location>
</feature>
<dbReference type="PANTHER" id="PTHR24198:SF165">
    <property type="entry name" value="ANKYRIN REPEAT-CONTAINING PROTEIN-RELATED"/>
    <property type="match status" value="1"/>
</dbReference>
<dbReference type="SUPFAM" id="SSF52540">
    <property type="entry name" value="P-loop containing nucleoside triphosphate hydrolases"/>
    <property type="match status" value="1"/>
</dbReference>
<feature type="domain" description="Nephrocystin 3-like N-terminal" evidence="7">
    <location>
        <begin position="62"/>
        <end position="232"/>
    </location>
</feature>
<dbReference type="InterPro" id="IPR036770">
    <property type="entry name" value="Ankyrin_rpt-contain_sf"/>
</dbReference>
<dbReference type="Proteomes" id="UP000054266">
    <property type="component" value="Unassembled WGS sequence"/>
</dbReference>
<feature type="domain" description="GPI inositol-deacylase winged helix" evidence="6">
    <location>
        <begin position="337"/>
        <end position="421"/>
    </location>
</feature>
<feature type="domain" description="Heterokaryon incompatibility" evidence="5">
    <location>
        <begin position="1451"/>
        <end position="1555"/>
    </location>
</feature>
<gene>
    <name evidence="8" type="ORF">PV04_03747</name>
</gene>
<name>A0A0D2GH76_9EURO</name>
<evidence type="ECO:0000259" key="6">
    <source>
        <dbReference type="Pfam" id="PF22939"/>
    </source>
</evidence>
<feature type="repeat" description="ANK" evidence="3">
    <location>
        <begin position="628"/>
        <end position="660"/>
    </location>
</feature>
<protein>
    <submittedName>
        <fullName evidence="8">Uncharacterized protein</fullName>
    </submittedName>
</protein>
<dbReference type="STRING" id="5601.A0A0D2GH76"/>
<evidence type="ECO:0000256" key="2">
    <source>
        <dbReference type="ARBA" id="ARBA00023043"/>
    </source>
</evidence>
<feature type="repeat" description="ANK" evidence="3">
    <location>
        <begin position="996"/>
        <end position="1028"/>
    </location>
</feature>
<feature type="compositionally biased region" description="Polar residues" evidence="4">
    <location>
        <begin position="2054"/>
        <end position="2065"/>
    </location>
</feature>
<dbReference type="PRINTS" id="PR01415">
    <property type="entry name" value="ANKYRIN"/>
</dbReference>
<dbReference type="Pfam" id="PF00023">
    <property type="entry name" value="Ank"/>
    <property type="match status" value="1"/>
</dbReference>